<sequence>MGSLPDYSLPPQQVTLSGFLFDMDGTLIDSTPAVIKHWTTIGNELGVDPQVILQTSHGRRSIDVLQIIAPERANWESAVEIPGARALLDALNPAPKGGSGSESAASPWAIVTSGTRPLVEGWLRRLALLYPPHLITAESVAVGKPHPAGYLLGLAALGLQDSAGEVLVVEDSPAGIRAGKAAGCRVLGLVTSHTADEVLRAEPDWVVRDLESVRVVAREGGRVTLEIANGLRG</sequence>
<proteinExistence type="predicted"/>
<dbReference type="InterPro" id="IPR023214">
    <property type="entry name" value="HAD_sf"/>
</dbReference>
<name>A0A0M9VTN0_ESCWE</name>
<protein>
    <submittedName>
        <fullName evidence="1">Glycerol-1-phosphate phosphohydrolase 2</fullName>
    </submittedName>
</protein>
<dbReference type="AlphaFoldDB" id="A0A0M9VTN0"/>
<dbReference type="SFLD" id="SFLDG01129">
    <property type="entry name" value="C1.5:_HAD__Beta-PGM__Phosphata"/>
    <property type="match status" value="1"/>
</dbReference>
<dbReference type="EMBL" id="LGSR01000020">
    <property type="protein sequence ID" value="KOS18973.1"/>
    <property type="molecule type" value="Genomic_DNA"/>
</dbReference>
<dbReference type="PANTHER" id="PTHR43481:SF4">
    <property type="entry name" value="GLYCEROL-1-PHOSPHATE PHOSPHOHYDROLASE 1-RELATED"/>
    <property type="match status" value="1"/>
</dbReference>
<accession>A0A0M9VTN0</accession>
<dbReference type="InterPro" id="IPR006439">
    <property type="entry name" value="HAD-SF_hydro_IA"/>
</dbReference>
<dbReference type="Gene3D" id="1.10.150.240">
    <property type="entry name" value="Putative phosphatase, domain 2"/>
    <property type="match status" value="1"/>
</dbReference>
<evidence type="ECO:0000313" key="2">
    <source>
        <dbReference type="Proteomes" id="UP000053831"/>
    </source>
</evidence>
<gene>
    <name evidence="1" type="ORF">ESCO_000841</name>
</gene>
<evidence type="ECO:0000313" key="1">
    <source>
        <dbReference type="EMBL" id="KOS18973.1"/>
    </source>
</evidence>
<dbReference type="InterPro" id="IPR051806">
    <property type="entry name" value="HAD-like_SPP"/>
</dbReference>
<comment type="caution">
    <text evidence="1">The sequence shown here is derived from an EMBL/GenBank/DDBJ whole genome shotgun (WGS) entry which is preliminary data.</text>
</comment>
<dbReference type="OrthoDB" id="40579at2759"/>
<dbReference type="SUPFAM" id="SSF56784">
    <property type="entry name" value="HAD-like"/>
    <property type="match status" value="1"/>
</dbReference>
<dbReference type="NCBIfam" id="TIGR01509">
    <property type="entry name" value="HAD-SF-IA-v3"/>
    <property type="match status" value="1"/>
</dbReference>
<dbReference type="Gene3D" id="3.40.50.1000">
    <property type="entry name" value="HAD superfamily/HAD-like"/>
    <property type="match status" value="1"/>
</dbReference>
<reference evidence="1 2" key="1">
    <citation type="submission" date="2015-07" db="EMBL/GenBank/DDBJ databases">
        <title>The genome of the fungus Escovopsis weberi, a specialized disease agent of ant agriculture.</title>
        <authorList>
            <person name="de Man T.J."/>
            <person name="Stajich J.E."/>
            <person name="Kubicek C.P."/>
            <person name="Chenthamara K."/>
            <person name="Atanasova L."/>
            <person name="Druzhinina I.S."/>
            <person name="Birnbaum S."/>
            <person name="Barribeau S.M."/>
            <person name="Teiling C."/>
            <person name="Suen G."/>
            <person name="Currie C."/>
            <person name="Gerardo N.M."/>
        </authorList>
    </citation>
    <scope>NUCLEOTIDE SEQUENCE [LARGE SCALE GENOMIC DNA]</scope>
</reference>
<dbReference type="InterPro" id="IPR036412">
    <property type="entry name" value="HAD-like_sf"/>
</dbReference>
<dbReference type="PANTHER" id="PTHR43481">
    <property type="entry name" value="FRUCTOSE-1-PHOSPHATE PHOSPHATASE"/>
    <property type="match status" value="1"/>
</dbReference>
<keyword evidence="2" id="KW-1185">Reference proteome</keyword>
<dbReference type="SFLD" id="SFLDS00003">
    <property type="entry name" value="Haloacid_Dehalogenase"/>
    <property type="match status" value="1"/>
</dbReference>
<dbReference type="GO" id="GO:0050308">
    <property type="term" value="F:sugar-phosphatase activity"/>
    <property type="evidence" value="ECO:0007669"/>
    <property type="project" value="TreeGrafter"/>
</dbReference>
<dbReference type="InterPro" id="IPR041492">
    <property type="entry name" value="HAD_2"/>
</dbReference>
<dbReference type="InterPro" id="IPR023198">
    <property type="entry name" value="PGP-like_dom2"/>
</dbReference>
<dbReference type="PRINTS" id="PR00413">
    <property type="entry name" value="HADHALOGNASE"/>
</dbReference>
<keyword evidence="1" id="KW-0378">Hydrolase</keyword>
<dbReference type="Proteomes" id="UP000053831">
    <property type="component" value="Unassembled WGS sequence"/>
</dbReference>
<organism evidence="1 2">
    <name type="scientific">Escovopsis weberi</name>
    <dbReference type="NCBI Taxonomy" id="150374"/>
    <lineage>
        <taxon>Eukaryota</taxon>
        <taxon>Fungi</taxon>
        <taxon>Dikarya</taxon>
        <taxon>Ascomycota</taxon>
        <taxon>Pezizomycotina</taxon>
        <taxon>Sordariomycetes</taxon>
        <taxon>Hypocreomycetidae</taxon>
        <taxon>Hypocreales</taxon>
        <taxon>Hypocreaceae</taxon>
        <taxon>Escovopsis</taxon>
    </lineage>
</organism>
<dbReference type="STRING" id="150374.A0A0M9VTN0"/>
<dbReference type="Pfam" id="PF13419">
    <property type="entry name" value="HAD_2"/>
    <property type="match status" value="1"/>
</dbReference>